<organism evidence="3 4">
    <name type="scientific">Sphingopyxis italica</name>
    <dbReference type="NCBI Taxonomy" id="1129133"/>
    <lineage>
        <taxon>Bacteria</taxon>
        <taxon>Pseudomonadati</taxon>
        <taxon>Pseudomonadota</taxon>
        <taxon>Alphaproteobacteria</taxon>
        <taxon>Sphingomonadales</taxon>
        <taxon>Sphingomonadaceae</taxon>
        <taxon>Sphingopyxis</taxon>
    </lineage>
</organism>
<dbReference type="Gene3D" id="2.40.128.600">
    <property type="match status" value="1"/>
</dbReference>
<comment type="caution">
    <text evidence="3">The sequence shown here is derived from an EMBL/GenBank/DDBJ whole genome shotgun (WGS) entry which is preliminary data.</text>
</comment>
<dbReference type="Pfam" id="PF00144">
    <property type="entry name" value="Beta-lactamase"/>
    <property type="match status" value="1"/>
</dbReference>
<dbReference type="PANTHER" id="PTHR46825">
    <property type="entry name" value="D-ALANYL-D-ALANINE-CARBOXYPEPTIDASE/ENDOPEPTIDASE AMPH"/>
    <property type="match status" value="1"/>
</dbReference>
<dbReference type="PANTHER" id="PTHR46825:SF15">
    <property type="entry name" value="BETA-LACTAMASE-RELATED DOMAIN-CONTAINING PROTEIN"/>
    <property type="match status" value="1"/>
</dbReference>
<reference evidence="3 4" key="1">
    <citation type="submission" date="2020-03" db="EMBL/GenBank/DDBJ databases">
        <title>Genomic Encyclopedia of Type Strains, Phase IV (KMG-IV): sequencing the most valuable type-strain genomes for metagenomic binning, comparative biology and taxonomic classification.</title>
        <authorList>
            <person name="Goeker M."/>
        </authorList>
    </citation>
    <scope>NUCLEOTIDE SEQUENCE [LARGE SCALE GENOMIC DNA]</scope>
    <source>
        <strain evidence="3 4">DSM 25229</strain>
    </source>
</reference>
<dbReference type="Gene3D" id="3.40.710.10">
    <property type="entry name" value="DD-peptidase/beta-lactamase superfamily"/>
    <property type="match status" value="1"/>
</dbReference>
<dbReference type="AlphaFoldDB" id="A0A7X5XS75"/>
<evidence type="ECO:0000259" key="1">
    <source>
        <dbReference type="Pfam" id="PF00144"/>
    </source>
</evidence>
<keyword evidence="4" id="KW-1185">Reference proteome</keyword>
<sequence length="508" mass="54213">MPSSFSLVEPQAVEAAIGECVESFMDAFEIPGAAIVVVRPDQPDFLRAFGYRVAGKSERVDLDTRFAIASNSKAFLAACLAILVDEGRIGWDDPVIRYLPDFEMHDPVATHAMTIRDLLVHRSGLPLGAGDLAQVRRSHFTAEDVLRSLRHFKPERGFRSGYAYDNCLYIVAGLVLKAVTGLAWSDFVAQRVFAPLGMTGAVGDPTLVQGGNVAGRHSRLGPPVIGMGPVVPVAADETSVNGPAGGIVASPAEMLAWLHVQLGRGALPDGRRLWSETQANEMWTPQTIISSGPGPMPDAPHRTVMEAYALGWGVADFRGHRMLTHGGQLAGQVTRTALLPDDGIAIGLYTNSAEADALSALRYAILDILLGAPPFDWLAAARHAIAEGQAEVRRALGEGDFPAPEGTASLPLQAYAGRYRDSWYGDILVTEAGGKLAIDFLPTPAFVSELEPFGTDSFRTRFAYGVGEDAIVTFAVSSGTVSAVTMKALSPLADFSFDYHHLGFVPTA</sequence>
<dbReference type="RefSeq" id="WP_167921454.1">
    <property type="nucleotide sequence ID" value="NZ_JAATIT010000002.1"/>
</dbReference>
<dbReference type="InterPro" id="IPR021860">
    <property type="entry name" value="Peptidase_S12_Pab87-rel_C"/>
</dbReference>
<name>A0A7X5XS75_9SPHN</name>
<gene>
    <name evidence="3" type="ORF">GGR90_002189</name>
</gene>
<evidence type="ECO:0000313" key="3">
    <source>
        <dbReference type="EMBL" id="NJB90014.1"/>
    </source>
</evidence>
<protein>
    <submittedName>
        <fullName evidence="3">CubicO group peptidase (Beta-lactamase class C family)</fullName>
    </submittedName>
</protein>
<dbReference type="SUPFAM" id="SSF56601">
    <property type="entry name" value="beta-lactamase/transpeptidase-like"/>
    <property type="match status" value="1"/>
</dbReference>
<dbReference type="EMBL" id="JAATIT010000002">
    <property type="protein sequence ID" value="NJB90014.1"/>
    <property type="molecule type" value="Genomic_DNA"/>
</dbReference>
<evidence type="ECO:0000313" key="4">
    <source>
        <dbReference type="Proteomes" id="UP000535078"/>
    </source>
</evidence>
<feature type="domain" description="Peptidase S12 Pab87-related C-terminal" evidence="2">
    <location>
        <begin position="404"/>
        <end position="504"/>
    </location>
</feature>
<feature type="domain" description="Beta-lactamase-related" evidence="1">
    <location>
        <begin position="20"/>
        <end position="365"/>
    </location>
</feature>
<dbReference type="InterPro" id="IPR012338">
    <property type="entry name" value="Beta-lactam/transpept-like"/>
</dbReference>
<accession>A0A7X5XS75</accession>
<dbReference type="InterPro" id="IPR050491">
    <property type="entry name" value="AmpC-like"/>
</dbReference>
<proteinExistence type="predicted"/>
<dbReference type="InterPro" id="IPR001466">
    <property type="entry name" value="Beta-lactam-related"/>
</dbReference>
<evidence type="ECO:0000259" key="2">
    <source>
        <dbReference type="Pfam" id="PF11954"/>
    </source>
</evidence>
<dbReference type="Pfam" id="PF11954">
    <property type="entry name" value="DUF3471"/>
    <property type="match status" value="1"/>
</dbReference>
<dbReference type="Proteomes" id="UP000535078">
    <property type="component" value="Unassembled WGS sequence"/>
</dbReference>